<dbReference type="GO" id="GO:0008233">
    <property type="term" value="F:peptidase activity"/>
    <property type="evidence" value="ECO:0007669"/>
    <property type="project" value="UniProtKB-KW"/>
</dbReference>
<dbReference type="Gene3D" id="3.40.50.1820">
    <property type="entry name" value="alpha/beta hydrolase"/>
    <property type="match status" value="1"/>
</dbReference>
<comment type="caution">
    <text evidence="5">The sequence shown here is derived from an EMBL/GenBank/DDBJ whole genome shotgun (WGS) entry which is preliminary data.</text>
</comment>
<feature type="region of interest" description="Disordered" evidence="1">
    <location>
        <begin position="36"/>
        <end position="66"/>
    </location>
</feature>
<evidence type="ECO:0000259" key="4">
    <source>
        <dbReference type="Pfam" id="PF08386"/>
    </source>
</evidence>
<keyword evidence="6" id="KW-1185">Reference proteome</keyword>
<protein>
    <submittedName>
        <fullName evidence="5">Protease</fullName>
    </submittedName>
</protein>
<reference evidence="5 6" key="1">
    <citation type="submission" date="2016-01" db="EMBL/GenBank/DDBJ databases">
        <title>The new phylogeny of the genus Mycobacterium.</title>
        <authorList>
            <person name="Tarcisio F."/>
            <person name="Conor M."/>
            <person name="Antonella G."/>
            <person name="Elisabetta G."/>
            <person name="Giulia F.S."/>
            <person name="Sara T."/>
            <person name="Anna F."/>
            <person name="Clotilde B."/>
            <person name="Roberto B."/>
            <person name="Veronica D.S."/>
            <person name="Fabio R."/>
            <person name="Monica P."/>
            <person name="Olivier J."/>
            <person name="Enrico T."/>
            <person name="Nicola S."/>
        </authorList>
    </citation>
    <scope>NUCLEOTIDE SEQUENCE [LARGE SCALE GENOMIC DNA]</scope>
    <source>
        <strain evidence="5 6">DSM 44153</strain>
    </source>
</reference>
<dbReference type="AlphaFoldDB" id="A0A1X2EG28"/>
<proteinExistence type="predicted"/>
<dbReference type="InterPro" id="IPR029058">
    <property type="entry name" value="AB_hydrolase_fold"/>
</dbReference>
<dbReference type="Proteomes" id="UP000193090">
    <property type="component" value="Unassembled WGS sequence"/>
</dbReference>
<name>A0A1X2EG28_9MYCO</name>
<feature type="domain" description="AB hydrolase-1" evidence="3">
    <location>
        <begin position="157"/>
        <end position="308"/>
    </location>
</feature>
<dbReference type="GO" id="GO:0006508">
    <property type="term" value="P:proteolysis"/>
    <property type="evidence" value="ECO:0007669"/>
    <property type="project" value="UniProtKB-KW"/>
</dbReference>
<dbReference type="SUPFAM" id="SSF53474">
    <property type="entry name" value="alpha/beta-Hydrolases"/>
    <property type="match status" value="1"/>
</dbReference>
<keyword evidence="5" id="KW-0378">Hydrolase</keyword>
<keyword evidence="5" id="KW-0645">Protease</keyword>
<dbReference type="InterPro" id="IPR000073">
    <property type="entry name" value="AB_hydrolase_1"/>
</dbReference>
<dbReference type="STRING" id="1798.AWC30_14105"/>
<dbReference type="Pfam" id="PF00561">
    <property type="entry name" value="Abhydrolase_1"/>
    <property type="match status" value="1"/>
</dbReference>
<sequence length="525" mass="53801">MVGMTRRPRLAVSSAVLTAVTLVLAGCVPAAPGADPRYATDADHPQGEVTTSAAPEGPPPVSAPNNDMTWHECTTKTFDDAHVPKIPGITLQCTTFDADLDPLSGSSATVNIGVVQAKSDKTPDDAGPLVFTTGTDLPSSVQLPVWLSRAGADVLDTHPIIAVDRRGIGLSSAATCLDSYDRRDIADQAQFEPGDDPVAALNTIAITAANNCTDAVPQSGIAYDNAHAAEDLEALRSRLDVPGLALAGVGNGAQVALAYASSHPDKVARLILDSPLTLGVSAENVAEQRVQGQQAALDAFAAQCAAVECALGPDPKGAVDALISDARAGRGPGGISVAALVHAITTALGFPPTDPVGSTTALADALAAARSGDTRLLTEMVDRAQWLRGSDGQFINSCSDALNRPTPDRVRELVVAWGKQYPQFGTVAALDMVRCLPWPSSNPTEPPADLGVDVLLLGVAKNDPIVGSGVAATAATVLNAGSASKRVMWQGVGHGAAIYSGCALPPLIDYLVSGVLPETDTFCPA</sequence>
<evidence type="ECO:0000313" key="6">
    <source>
        <dbReference type="Proteomes" id="UP000193090"/>
    </source>
</evidence>
<accession>A0A1X2EG28</accession>
<dbReference type="EMBL" id="LQPZ01000040">
    <property type="protein sequence ID" value="ORX01013.1"/>
    <property type="molecule type" value="Genomic_DNA"/>
</dbReference>
<evidence type="ECO:0000259" key="3">
    <source>
        <dbReference type="Pfam" id="PF00561"/>
    </source>
</evidence>
<evidence type="ECO:0000256" key="2">
    <source>
        <dbReference type="SAM" id="SignalP"/>
    </source>
</evidence>
<keyword evidence="2" id="KW-0732">Signal</keyword>
<feature type="chain" id="PRO_5038829718" evidence="2">
    <location>
        <begin position="26"/>
        <end position="525"/>
    </location>
</feature>
<organism evidence="5 6">
    <name type="scientific">Mycolicibacillus trivialis</name>
    <dbReference type="NCBI Taxonomy" id="1798"/>
    <lineage>
        <taxon>Bacteria</taxon>
        <taxon>Bacillati</taxon>
        <taxon>Actinomycetota</taxon>
        <taxon>Actinomycetes</taxon>
        <taxon>Mycobacteriales</taxon>
        <taxon>Mycobacteriaceae</taxon>
        <taxon>Mycolicibacillus</taxon>
    </lineage>
</organism>
<evidence type="ECO:0000256" key="1">
    <source>
        <dbReference type="SAM" id="MobiDB-lite"/>
    </source>
</evidence>
<feature type="signal peptide" evidence="2">
    <location>
        <begin position="1"/>
        <end position="25"/>
    </location>
</feature>
<gene>
    <name evidence="5" type="ORF">AWC30_14105</name>
</gene>
<dbReference type="Pfam" id="PF08386">
    <property type="entry name" value="Abhydrolase_4"/>
    <property type="match status" value="1"/>
</dbReference>
<evidence type="ECO:0000313" key="5">
    <source>
        <dbReference type="EMBL" id="ORX01013.1"/>
    </source>
</evidence>
<dbReference type="InterPro" id="IPR013595">
    <property type="entry name" value="Pept_S33_TAP-like_C"/>
</dbReference>
<feature type="domain" description="Peptidase S33 tripeptidyl aminopeptidase-like C-terminal" evidence="4">
    <location>
        <begin position="421"/>
        <end position="523"/>
    </location>
</feature>
<dbReference type="PROSITE" id="PS51257">
    <property type="entry name" value="PROKAR_LIPOPROTEIN"/>
    <property type="match status" value="1"/>
</dbReference>